<sequence length="60" mass="6756">MVDAFGHMSNAGSTSYREVLASSHGPRPMYQGASRAREDSTPSHTYRWISRKLIKIMTVK</sequence>
<evidence type="ECO:0000313" key="2">
    <source>
        <dbReference type="EMBL" id="KAK3041822.1"/>
    </source>
</evidence>
<comment type="caution">
    <text evidence="2">The sequence shown here is derived from an EMBL/GenBank/DDBJ whole genome shotgun (WGS) entry which is preliminary data.</text>
</comment>
<feature type="region of interest" description="Disordered" evidence="1">
    <location>
        <begin position="19"/>
        <end position="42"/>
    </location>
</feature>
<gene>
    <name evidence="2" type="ORF">RJ639_000338</name>
</gene>
<keyword evidence="3" id="KW-1185">Reference proteome</keyword>
<proteinExistence type="predicted"/>
<evidence type="ECO:0000256" key="1">
    <source>
        <dbReference type="SAM" id="MobiDB-lite"/>
    </source>
</evidence>
<protein>
    <submittedName>
        <fullName evidence="2">Uncharacterized protein</fullName>
    </submittedName>
</protein>
<reference evidence="2" key="1">
    <citation type="submission" date="2022-12" db="EMBL/GenBank/DDBJ databases">
        <title>Draft genome assemblies for two species of Escallonia (Escalloniales).</title>
        <authorList>
            <person name="Chanderbali A."/>
            <person name="Dervinis C."/>
            <person name="Anghel I."/>
            <person name="Soltis D."/>
            <person name="Soltis P."/>
            <person name="Zapata F."/>
        </authorList>
    </citation>
    <scope>NUCLEOTIDE SEQUENCE</scope>
    <source>
        <strain evidence="2">UCBG64.0493</strain>
        <tissue evidence="2">Leaf</tissue>
    </source>
</reference>
<organism evidence="2 3">
    <name type="scientific">Escallonia herrerae</name>
    <dbReference type="NCBI Taxonomy" id="1293975"/>
    <lineage>
        <taxon>Eukaryota</taxon>
        <taxon>Viridiplantae</taxon>
        <taxon>Streptophyta</taxon>
        <taxon>Embryophyta</taxon>
        <taxon>Tracheophyta</taxon>
        <taxon>Spermatophyta</taxon>
        <taxon>Magnoliopsida</taxon>
        <taxon>eudicotyledons</taxon>
        <taxon>Gunneridae</taxon>
        <taxon>Pentapetalae</taxon>
        <taxon>asterids</taxon>
        <taxon>campanulids</taxon>
        <taxon>Escalloniales</taxon>
        <taxon>Escalloniaceae</taxon>
        <taxon>Escallonia</taxon>
    </lineage>
</organism>
<dbReference type="Proteomes" id="UP001188597">
    <property type="component" value="Unassembled WGS sequence"/>
</dbReference>
<evidence type="ECO:0000313" key="3">
    <source>
        <dbReference type="Proteomes" id="UP001188597"/>
    </source>
</evidence>
<dbReference type="AlphaFoldDB" id="A0AA89BM20"/>
<accession>A0AA89BM20</accession>
<dbReference type="EMBL" id="JAVXUP010000028">
    <property type="protein sequence ID" value="KAK3041822.1"/>
    <property type="molecule type" value="Genomic_DNA"/>
</dbReference>
<name>A0AA89BM20_9ASTE</name>